<evidence type="ECO:0000256" key="4">
    <source>
        <dbReference type="ARBA" id="ARBA00023315"/>
    </source>
</evidence>
<dbReference type="Proteomes" id="UP000317835">
    <property type="component" value="Plasmid pElP_5"/>
</dbReference>
<dbReference type="PANTHER" id="PTHR43300">
    <property type="entry name" value="ACETYLTRANSFERASE"/>
    <property type="match status" value="1"/>
</dbReference>
<dbReference type="GO" id="GO:0016746">
    <property type="term" value="F:acyltransferase activity"/>
    <property type="evidence" value="ECO:0007669"/>
    <property type="project" value="UniProtKB-KW"/>
</dbReference>
<protein>
    <submittedName>
        <fullName evidence="7">Acetyltransferase EpsM</fullName>
        <ecNumber evidence="7">2.3.1.-</ecNumber>
    </submittedName>
</protein>
<keyword evidence="2 7" id="KW-0808">Transferase</keyword>
<evidence type="ECO:0000256" key="2">
    <source>
        <dbReference type="ARBA" id="ARBA00022679"/>
    </source>
</evidence>
<feature type="active site" description="Proton acceptor" evidence="5">
    <location>
        <position position="142"/>
    </location>
</feature>
<keyword evidence="3" id="KW-0677">Repeat</keyword>
<dbReference type="PROSITE" id="PS00101">
    <property type="entry name" value="HEXAPEP_TRANSFERASES"/>
    <property type="match status" value="1"/>
</dbReference>
<dbReference type="CDD" id="cd03360">
    <property type="entry name" value="LbH_AT_putative"/>
    <property type="match status" value="1"/>
</dbReference>
<proteinExistence type="inferred from homology"/>
<sequence>MARPLIILGTGGGVHDVLDAVQALNAVRPTFEPIGFLDDVRPSGTEHLGLSVLGPLTDAARFSEALLINAIGSDQSYARRPAIVASTGLPPDRFATIVHPGASVSSHARLGCGVLIAFGASVGGGATVGDHATLCPLAIVGHDATIGPHALLAPGAIVSGHARLGEACYVGAGATVRQLLIIGAAALVGMGAVVTRDVAERAVVWGSPARRREAAR</sequence>
<dbReference type="SUPFAM" id="SSF51161">
    <property type="entry name" value="Trimeric LpxA-like enzymes"/>
    <property type="match status" value="1"/>
</dbReference>
<evidence type="ECO:0000256" key="6">
    <source>
        <dbReference type="PIRSR" id="PIRSR620019-2"/>
    </source>
</evidence>
<feature type="site" description="Increases basicity of active site His" evidence="5">
    <location>
        <position position="143"/>
    </location>
</feature>
<accession>A0A518HFT1</accession>
<evidence type="ECO:0000256" key="3">
    <source>
        <dbReference type="ARBA" id="ARBA00022737"/>
    </source>
</evidence>
<dbReference type="EMBL" id="CP036431">
    <property type="protein sequence ID" value="QDV39704.1"/>
    <property type="molecule type" value="Genomic_DNA"/>
</dbReference>
<dbReference type="Pfam" id="PF00132">
    <property type="entry name" value="Hexapep"/>
    <property type="match status" value="1"/>
</dbReference>
<keyword evidence="8" id="KW-1185">Reference proteome</keyword>
<geneLocation type="plasmid" evidence="8">
    <name>pelp_5</name>
</geneLocation>
<comment type="similarity">
    <text evidence="1">Belongs to the transferase hexapeptide repeat family.</text>
</comment>
<dbReference type="EC" id="2.3.1.-" evidence="7"/>
<dbReference type="InterPro" id="IPR018357">
    <property type="entry name" value="Hexapep_transf_CS"/>
</dbReference>
<dbReference type="PANTHER" id="PTHR43300:SF7">
    <property type="entry name" value="UDP-N-ACETYLBACILLOSAMINE N-ACETYLTRANSFERASE"/>
    <property type="match status" value="1"/>
</dbReference>
<dbReference type="Gene3D" id="3.40.50.20">
    <property type="match status" value="1"/>
</dbReference>
<dbReference type="OrthoDB" id="9801456at2"/>
<evidence type="ECO:0000256" key="5">
    <source>
        <dbReference type="PIRSR" id="PIRSR620019-1"/>
    </source>
</evidence>
<dbReference type="InterPro" id="IPR050179">
    <property type="entry name" value="Trans_hexapeptide_repeat"/>
</dbReference>
<name>A0A518HFT1_9BACT</name>
<evidence type="ECO:0000256" key="1">
    <source>
        <dbReference type="ARBA" id="ARBA00007274"/>
    </source>
</evidence>
<dbReference type="InterPro" id="IPR011004">
    <property type="entry name" value="Trimer_LpxA-like_sf"/>
</dbReference>
<keyword evidence="4 7" id="KW-0012">Acyltransferase</keyword>
<dbReference type="KEGG" id="tpla:ElP_76770"/>
<dbReference type="InterPro" id="IPR020019">
    <property type="entry name" value="AcTrfase_PglD-like"/>
</dbReference>
<feature type="binding site" evidence="6">
    <location>
        <position position="72"/>
    </location>
    <ligand>
        <name>substrate</name>
    </ligand>
</feature>
<reference evidence="7 8" key="1">
    <citation type="submission" date="2019-02" db="EMBL/GenBank/DDBJ databases">
        <title>Deep-cultivation of Planctomycetes and their phenomic and genomic characterization uncovers novel biology.</title>
        <authorList>
            <person name="Wiegand S."/>
            <person name="Jogler M."/>
            <person name="Boedeker C."/>
            <person name="Pinto D."/>
            <person name="Vollmers J."/>
            <person name="Rivas-Marin E."/>
            <person name="Kohn T."/>
            <person name="Peeters S.H."/>
            <person name="Heuer A."/>
            <person name="Rast P."/>
            <person name="Oberbeckmann S."/>
            <person name="Bunk B."/>
            <person name="Jeske O."/>
            <person name="Meyerdierks A."/>
            <person name="Storesund J.E."/>
            <person name="Kallscheuer N."/>
            <person name="Luecker S."/>
            <person name="Lage O.M."/>
            <person name="Pohl T."/>
            <person name="Merkel B.J."/>
            <person name="Hornburger P."/>
            <person name="Mueller R.-W."/>
            <person name="Bruemmer F."/>
            <person name="Labrenz M."/>
            <person name="Spormann A.M."/>
            <person name="Op den Camp H."/>
            <person name="Overmann J."/>
            <person name="Amann R."/>
            <person name="Jetten M.S.M."/>
            <person name="Mascher T."/>
            <person name="Medema M.H."/>
            <person name="Devos D.P."/>
            <person name="Kaster A.-K."/>
            <person name="Ovreas L."/>
            <person name="Rohde M."/>
            <person name="Galperin M.Y."/>
            <person name="Jogler C."/>
        </authorList>
    </citation>
    <scope>NUCLEOTIDE SEQUENCE [LARGE SCALE GENOMIC DNA]</scope>
    <source>
        <strain evidence="7 8">ElP</strain>
        <plasmid evidence="8">pelp_5</plasmid>
    </source>
</reference>
<keyword evidence="7" id="KW-0614">Plasmid</keyword>
<dbReference type="Gene3D" id="2.160.10.10">
    <property type="entry name" value="Hexapeptide repeat proteins"/>
    <property type="match status" value="1"/>
</dbReference>
<organism evidence="7 8">
    <name type="scientific">Tautonia plasticadhaerens</name>
    <dbReference type="NCBI Taxonomy" id="2527974"/>
    <lineage>
        <taxon>Bacteria</taxon>
        <taxon>Pseudomonadati</taxon>
        <taxon>Planctomycetota</taxon>
        <taxon>Planctomycetia</taxon>
        <taxon>Isosphaerales</taxon>
        <taxon>Isosphaeraceae</taxon>
        <taxon>Tautonia</taxon>
    </lineage>
</organism>
<gene>
    <name evidence="7" type="primary">epsM</name>
    <name evidence="7" type="ORF">ElP_76770</name>
</gene>
<evidence type="ECO:0000313" key="7">
    <source>
        <dbReference type="EMBL" id="QDV39704.1"/>
    </source>
</evidence>
<dbReference type="InterPro" id="IPR001451">
    <property type="entry name" value="Hexapep"/>
</dbReference>
<dbReference type="AlphaFoldDB" id="A0A518HFT1"/>
<evidence type="ECO:0000313" key="8">
    <source>
        <dbReference type="Proteomes" id="UP000317835"/>
    </source>
</evidence>